<reference evidence="2" key="1">
    <citation type="submission" date="2016-10" db="EMBL/GenBank/DDBJ databases">
        <authorList>
            <person name="Varghese N."/>
            <person name="Submissions S."/>
        </authorList>
    </citation>
    <scope>NUCLEOTIDE SEQUENCE [LARGE SCALE GENOMIC DNA]</scope>
    <source>
        <strain evidence="2">LMG 25967</strain>
    </source>
</reference>
<dbReference type="RefSeq" id="WP_090309465.1">
    <property type="nucleotide sequence ID" value="NZ_FNZE01000005.1"/>
</dbReference>
<evidence type="ECO:0000313" key="2">
    <source>
        <dbReference type="Proteomes" id="UP000242930"/>
    </source>
</evidence>
<sequence>MSLLHTLGLRLARYLARPRPGHSQLPAFPPAHLAATLRVGDVLLVEGTSRFSSAIKYLTQSTWSHAALYVGDRLGPLPGAGEPVRALIEADVVEGVRLIPLAHYQGQHTRICRPIGLDEADIAALLDFMRARLGQGYDLRNLFDLARYLVRPPLPGRLKRRMIALGSGSPTRAICSTLLAQAFESIHYPILPEIVSCDPQHPALEQARHEQLHIRHYSLYVPRDFDVSPYFRIVKPQLQHSFDFHRLQWAVDSCSADEHVVRPPSAGG</sequence>
<dbReference type="STRING" id="915471.SAMN05216201_105102"/>
<dbReference type="Gene3D" id="3.90.1720.10">
    <property type="entry name" value="endopeptidase domain like (from Nostoc punctiforme)"/>
    <property type="match status" value="1"/>
</dbReference>
<dbReference type="InterPro" id="IPR024453">
    <property type="entry name" value="Peptidase_C92"/>
</dbReference>
<accession>A0A1H6WTU0</accession>
<dbReference type="OrthoDB" id="1550427at2"/>
<dbReference type="EMBL" id="FNZE01000005">
    <property type="protein sequence ID" value="SEJ15922.1"/>
    <property type="molecule type" value="Genomic_DNA"/>
</dbReference>
<keyword evidence="2" id="KW-1185">Reference proteome</keyword>
<dbReference type="SUPFAM" id="SSF54001">
    <property type="entry name" value="Cysteine proteinases"/>
    <property type="match status" value="1"/>
</dbReference>
<name>A0A1H6WTU0_9PSED</name>
<dbReference type="Proteomes" id="UP000242930">
    <property type="component" value="Unassembled WGS sequence"/>
</dbReference>
<gene>
    <name evidence="1" type="ORF">SAMN05216201_105102</name>
</gene>
<protein>
    <submittedName>
        <fullName evidence="1">Permuted papain-like amidase enzyme, YaeF/YiiX, C92 family</fullName>
    </submittedName>
</protein>
<organism evidence="1 2">
    <name type="scientific">Pseudomonas linyingensis</name>
    <dbReference type="NCBI Taxonomy" id="915471"/>
    <lineage>
        <taxon>Bacteria</taxon>
        <taxon>Pseudomonadati</taxon>
        <taxon>Pseudomonadota</taxon>
        <taxon>Gammaproteobacteria</taxon>
        <taxon>Pseudomonadales</taxon>
        <taxon>Pseudomonadaceae</taxon>
        <taxon>Pseudomonas</taxon>
    </lineage>
</organism>
<dbReference type="InterPro" id="IPR038765">
    <property type="entry name" value="Papain-like_cys_pep_sf"/>
</dbReference>
<proteinExistence type="predicted"/>
<evidence type="ECO:0000313" key="1">
    <source>
        <dbReference type="EMBL" id="SEJ15922.1"/>
    </source>
</evidence>
<dbReference type="Pfam" id="PF05708">
    <property type="entry name" value="Peptidase_C92"/>
    <property type="match status" value="1"/>
</dbReference>
<dbReference type="AlphaFoldDB" id="A0A1H6WTU0"/>